<reference evidence="1 2" key="1">
    <citation type="journal article" date="2022" name="DNA Res.">
        <title>Chromosomal-level genome assembly of the orchid tree Bauhinia variegata (Leguminosae; Cercidoideae) supports the allotetraploid origin hypothesis of Bauhinia.</title>
        <authorList>
            <person name="Zhong Y."/>
            <person name="Chen Y."/>
            <person name="Zheng D."/>
            <person name="Pang J."/>
            <person name="Liu Y."/>
            <person name="Luo S."/>
            <person name="Meng S."/>
            <person name="Qian L."/>
            <person name="Wei D."/>
            <person name="Dai S."/>
            <person name="Zhou R."/>
        </authorList>
    </citation>
    <scope>NUCLEOTIDE SEQUENCE [LARGE SCALE GENOMIC DNA]</scope>
    <source>
        <strain evidence="1">BV-YZ2020</strain>
    </source>
</reference>
<accession>A0ACB9Q745</accession>
<proteinExistence type="predicted"/>
<dbReference type="EMBL" id="CM039426">
    <property type="protein sequence ID" value="KAI4356415.1"/>
    <property type="molecule type" value="Genomic_DNA"/>
</dbReference>
<evidence type="ECO:0000313" key="1">
    <source>
        <dbReference type="EMBL" id="KAI4356415.1"/>
    </source>
</evidence>
<protein>
    <submittedName>
        <fullName evidence="1">Uncharacterized protein</fullName>
    </submittedName>
</protein>
<keyword evidence="2" id="KW-1185">Reference proteome</keyword>
<organism evidence="1 2">
    <name type="scientific">Bauhinia variegata</name>
    <name type="common">Purple orchid tree</name>
    <name type="synonym">Phanera variegata</name>
    <dbReference type="NCBI Taxonomy" id="167791"/>
    <lineage>
        <taxon>Eukaryota</taxon>
        <taxon>Viridiplantae</taxon>
        <taxon>Streptophyta</taxon>
        <taxon>Embryophyta</taxon>
        <taxon>Tracheophyta</taxon>
        <taxon>Spermatophyta</taxon>
        <taxon>Magnoliopsida</taxon>
        <taxon>eudicotyledons</taxon>
        <taxon>Gunneridae</taxon>
        <taxon>Pentapetalae</taxon>
        <taxon>rosids</taxon>
        <taxon>fabids</taxon>
        <taxon>Fabales</taxon>
        <taxon>Fabaceae</taxon>
        <taxon>Cercidoideae</taxon>
        <taxon>Cercideae</taxon>
        <taxon>Bauhiniinae</taxon>
        <taxon>Bauhinia</taxon>
    </lineage>
</organism>
<gene>
    <name evidence="1" type="ORF">L6164_000439</name>
</gene>
<evidence type="ECO:0000313" key="2">
    <source>
        <dbReference type="Proteomes" id="UP000828941"/>
    </source>
</evidence>
<comment type="caution">
    <text evidence="1">The sequence shown here is derived from an EMBL/GenBank/DDBJ whole genome shotgun (WGS) entry which is preliminary data.</text>
</comment>
<sequence length="250" mass="27915">MGNIKSRDAAEYIDEDLPEGFSNSVTVHRLSDKEAFYRYSALGDSFTCTIHVIGNYKSDFSGKISVALCHGDEARVYLCVATVRYGNGSWCLTPVSYTYQGEVAADQQGENQITILHGYGCFQREGSLIITSTPEVLLLAHHIFAIDRDKCFKMSAIFKHEGGGYCSSSMPSEDVDNLHKMQNLHSQRIRSLRQGLNSAGNALQLQPALRTSALINNVGGTTKGNYNGSMNIYNNKYKYYYNKRDEEEEL</sequence>
<name>A0ACB9Q745_BAUVA</name>
<dbReference type="Proteomes" id="UP000828941">
    <property type="component" value="Chromosome 1"/>
</dbReference>